<dbReference type="Proteomes" id="UP000325440">
    <property type="component" value="Unassembled WGS sequence"/>
</dbReference>
<accession>A0A5E4M6S1</accession>
<keyword evidence="3" id="KW-1185">Reference proteome</keyword>
<sequence>MVDAVKENRTDYEEKLVQYNRRLAFNRSKHNRLEKTRDEAKVVYERDRERFVDVMSECGRLIARRQAGIDECEALTRQLISQVAAYQATCDELYERRCVQYDRVLGDFDSKKTLFKSKYEGVYDKNRQRIALMDKITRVSDIKNDRKKTHREGVFAAEQILTVRMTIFNKEKEKGIADMFETIIMNYNSDYIQTISNYKDHFKEVTDNQKKYFTLKKNITQLVGQHRFNEREMLLQLEKIKALLKTDNSLDRKIDVLTVKKETATMDKQRLITENLSRKIIREENTKYIDTLKSLKNNTEKERDLLNTIKQDIMQLRDVQKQKYDYLKQLTDHIATIAMELNKFTTGEKQLEDYPEIIHWLLNVLNPLLVNCKINTDC</sequence>
<evidence type="ECO:0000313" key="3">
    <source>
        <dbReference type="Proteomes" id="UP000325440"/>
    </source>
</evidence>
<proteinExistence type="predicted"/>
<feature type="coiled-coil region" evidence="1">
    <location>
        <begin position="278"/>
        <end position="312"/>
    </location>
</feature>
<evidence type="ECO:0000256" key="1">
    <source>
        <dbReference type="SAM" id="Coils"/>
    </source>
</evidence>
<organism evidence="2 3">
    <name type="scientific">Cinara cedri</name>
    <dbReference type="NCBI Taxonomy" id="506608"/>
    <lineage>
        <taxon>Eukaryota</taxon>
        <taxon>Metazoa</taxon>
        <taxon>Ecdysozoa</taxon>
        <taxon>Arthropoda</taxon>
        <taxon>Hexapoda</taxon>
        <taxon>Insecta</taxon>
        <taxon>Pterygota</taxon>
        <taxon>Neoptera</taxon>
        <taxon>Paraneoptera</taxon>
        <taxon>Hemiptera</taxon>
        <taxon>Sternorrhyncha</taxon>
        <taxon>Aphidomorpha</taxon>
        <taxon>Aphidoidea</taxon>
        <taxon>Aphididae</taxon>
        <taxon>Lachninae</taxon>
        <taxon>Cinara</taxon>
    </lineage>
</organism>
<dbReference type="AlphaFoldDB" id="A0A5E4M6S1"/>
<dbReference type="EMBL" id="CABPRJ010000058">
    <property type="protein sequence ID" value="VVC27042.1"/>
    <property type="molecule type" value="Genomic_DNA"/>
</dbReference>
<name>A0A5E4M6S1_9HEMI</name>
<keyword evidence="1" id="KW-0175">Coiled coil</keyword>
<protein>
    <submittedName>
        <fullName evidence="2">Uncharacterized protein</fullName>
    </submittedName>
</protein>
<evidence type="ECO:0000313" key="2">
    <source>
        <dbReference type="EMBL" id="VVC27042.1"/>
    </source>
</evidence>
<reference evidence="2 3" key="1">
    <citation type="submission" date="2019-08" db="EMBL/GenBank/DDBJ databases">
        <authorList>
            <person name="Alioto T."/>
            <person name="Alioto T."/>
            <person name="Gomez Garrido J."/>
        </authorList>
    </citation>
    <scope>NUCLEOTIDE SEQUENCE [LARGE SCALE GENOMIC DNA]</scope>
</reference>
<dbReference type="OrthoDB" id="6606220at2759"/>
<gene>
    <name evidence="2" type="ORF">CINCED_3A021560</name>
</gene>